<evidence type="ECO:0000256" key="4">
    <source>
        <dbReference type="SAM" id="MobiDB-lite"/>
    </source>
</evidence>
<dbReference type="Pfam" id="PF16321">
    <property type="entry name" value="Ribosom_S30AE_C"/>
    <property type="match status" value="1"/>
</dbReference>
<dbReference type="GO" id="GO:0022627">
    <property type="term" value="C:cytosolic small ribosomal subunit"/>
    <property type="evidence" value="ECO:0007669"/>
    <property type="project" value="TreeGrafter"/>
</dbReference>
<comment type="function">
    <text evidence="3">Required for dimerization of active 70S ribosomes into 100S ribosomes in stationary phase; 100S ribosomes are translationally inactive and sometimes present during exponential growth.</text>
</comment>
<gene>
    <name evidence="3" type="primary">hpf</name>
    <name evidence="6" type="ORF">EDD31_2133</name>
</gene>
<evidence type="ECO:0000313" key="7">
    <source>
        <dbReference type="Proteomes" id="UP000280668"/>
    </source>
</evidence>
<dbReference type="Proteomes" id="UP000280668">
    <property type="component" value="Unassembled WGS sequence"/>
</dbReference>
<keyword evidence="2 3" id="KW-0810">Translation regulation</keyword>
<dbReference type="Gene3D" id="3.30.160.100">
    <property type="entry name" value="Ribosome hibernation promotion factor-like"/>
    <property type="match status" value="1"/>
</dbReference>
<evidence type="ECO:0000259" key="5">
    <source>
        <dbReference type="Pfam" id="PF16321"/>
    </source>
</evidence>
<evidence type="ECO:0000256" key="2">
    <source>
        <dbReference type="ARBA" id="ARBA00022845"/>
    </source>
</evidence>
<keyword evidence="1 3" id="KW-0963">Cytoplasm</keyword>
<dbReference type="OrthoDB" id="9794975at2"/>
<dbReference type="CDD" id="cd00552">
    <property type="entry name" value="RaiA"/>
    <property type="match status" value="1"/>
</dbReference>
<dbReference type="Pfam" id="PF02482">
    <property type="entry name" value="Ribosomal_S30AE"/>
    <property type="match status" value="1"/>
</dbReference>
<dbReference type="Gene3D" id="3.30.505.50">
    <property type="entry name" value="Sigma 54 modulation/S30EA ribosomal protein, C-terminal domain"/>
    <property type="match status" value="1"/>
</dbReference>
<proteinExistence type="inferred from homology"/>
<dbReference type="RefSeq" id="WP_123304127.1">
    <property type="nucleotide sequence ID" value="NZ_RKHK01000001.1"/>
</dbReference>
<accession>A0A3N2BEV1</accession>
<feature type="compositionally biased region" description="Basic residues" evidence="4">
    <location>
        <begin position="92"/>
        <end position="109"/>
    </location>
</feature>
<dbReference type="InterPro" id="IPR034694">
    <property type="entry name" value="HPF_long/plastid"/>
</dbReference>
<evidence type="ECO:0000256" key="3">
    <source>
        <dbReference type="HAMAP-Rule" id="MF_00839"/>
    </source>
</evidence>
<dbReference type="InterPro" id="IPR003489">
    <property type="entry name" value="RHF/RaiA"/>
</dbReference>
<feature type="domain" description="Sigma 54 modulation/S30EA ribosomal protein C-terminal" evidence="5">
    <location>
        <begin position="159"/>
        <end position="213"/>
    </location>
</feature>
<reference evidence="6 7" key="1">
    <citation type="submission" date="2018-11" db="EMBL/GenBank/DDBJ databases">
        <title>Sequencing the genomes of 1000 actinobacteria strains.</title>
        <authorList>
            <person name="Klenk H.-P."/>
        </authorList>
    </citation>
    <scope>NUCLEOTIDE SEQUENCE [LARGE SCALE GENOMIC DNA]</scope>
    <source>
        <strain evidence="6 7">DSM 11294</strain>
    </source>
</reference>
<dbReference type="PANTHER" id="PTHR33231:SF1">
    <property type="entry name" value="30S RIBOSOMAL PROTEIN"/>
    <property type="match status" value="1"/>
</dbReference>
<comment type="subcellular location">
    <subcellularLocation>
        <location evidence="3">Cytoplasm</location>
    </subcellularLocation>
</comment>
<dbReference type="HAMAP" id="MF_00839">
    <property type="entry name" value="HPF"/>
    <property type="match status" value="1"/>
</dbReference>
<comment type="subunit">
    <text evidence="3">Interacts with 100S ribosomes.</text>
</comment>
<dbReference type="AlphaFoldDB" id="A0A3N2BEV1"/>
<dbReference type="InterPro" id="IPR050574">
    <property type="entry name" value="HPF/YfiA_ribosome-assoc"/>
</dbReference>
<comment type="similarity">
    <text evidence="3">Belongs to the HPF/YfiA ribosome-associated protein family. Long HPF subfamily.</text>
</comment>
<organism evidence="6 7">
    <name type="scientific">Bogoriella caseilytica</name>
    <dbReference type="NCBI Taxonomy" id="56055"/>
    <lineage>
        <taxon>Bacteria</taxon>
        <taxon>Bacillati</taxon>
        <taxon>Actinomycetota</taxon>
        <taxon>Actinomycetes</taxon>
        <taxon>Micrococcales</taxon>
        <taxon>Bogoriellaceae</taxon>
        <taxon>Bogoriella</taxon>
    </lineage>
</organism>
<feature type="region of interest" description="Disordered" evidence="4">
    <location>
        <begin position="91"/>
        <end position="114"/>
    </location>
</feature>
<name>A0A3N2BEV1_9MICO</name>
<sequence>MEIVVTGRNAEISERFTETVETKLSKVEQLAPKAQRIEVELTHEPNPRQSETSDRVEITVRDRGPVVRAEARSSDRYGALDLATGKLLERLRRVRDRQKDRHRPRSRGRRQMEPVPAEAIVPLPQSNGVPEAAGDAIAPDVRSAPTQPGEAIETQLGDSPVLVRHKLHDAEPMTVDQALYEMELVGHPFFLFIDADTGQPCAVYHRRGYTYGVIRLNTVVAGSEGLLSQDSQAHSTVERDPASILG</sequence>
<keyword evidence="7" id="KW-1185">Reference proteome</keyword>
<dbReference type="GO" id="GO:0045900">
    <property type="term" value="P:negative regulation of translational elongation"/>
    <property type="evidence" value="ECO:0007669"/>
    <property type="project" value="TreeGrafter"/>
</dbReference>
<dbReference type="InterPro" id="IPR036567">
    <property type="entry name" value="RHF-like"/>
</dbReference>
<dbReference type="FunFam" id="3.30.505.50:FF:000002">
    <property type="entry name" value="Ribosome hibernation promoting factor"/>
    <property type="match status" value="1"/>
</dbReference>
<dbReference type="GO" id="GO:0043024">
    <property type="term" value="F:ribosomal small subunit binding"/>
    <property type="evidence" value="ECO:0007669"/>
    <property type="project" value="TreeGrafter"/>
</dbReference>
<dbReference type="EMBL" id="RKHK01000001">
    <property type="protein sequence ID" value="ROR73745.1"/>
    <property type="molecule type" value="Genomic_DNA"/>
</dbReference>
<dbReference type="SUPFAM" id="SSF69754">
    <property type="entry name" value="Ribosome binding protein Y (YfiA homologue)"/>
    <property type="match status" value="1"/>
</dbReference>
<evidence type="ECO:0000256" key="1">
    <source>
        <dbReference type="ARBA" id="ARBA00022490"/>
    </source>
</evidence>
<protein>
    <recommendedName>
        <fullName evidence="3">Ribosome hibernation promoting factor</fullName>
        <shortName evidence="3">HPF</shortName>
    </recommendedName>
</protein>
<dbReference type="InterPro" id="IPR032528">
    <property type="entry name" value="Ribosom_S30AE_C"/>
</dbReference>
<dbReference type="NCBIfam" id="TIGR00741">
    <property type="entry name" value="yfiA"/>
    <property type="match status" value="1"/>
</dbReference>
<evidence type="ECO:0000313" key="6">
    <source>
        <dbReference type="EMBL" id="ROR73745.1"/>
    </source>
</evidence>
<comment type="caution">
    <text evidence="6">The sequence shown here is derived from an EMBL/GenBank/DDBJ whole genome shotgun (WGS) entry which is preliminary data.</text>
</comment>
<dbReference type="InterPro" id="IPR038416">
    <property type="entry name" value="Ribosom_S30AE_C_sf"/>
</dbReference>
<dbReference type="PANTHER" id="PTHR33231">
    <property type="entry name" value="30S RIBOSOMAL PROTEIN"/>
    <property type="match status" value="1"/>
</dbReference>